<dbReference type="PANTHER" id="PTHR43806:SF11">
    <property type="entry name" value="CEREVISIN-RELATED"/>
    <property type="match status" value="1"/>
</dbReference>
<dbReference type="InterPro" id="IPR036852">
    <property type="entry name" value="Peptidase_S8/S53_dom_sf"/>
</dbReference>
<evidence type="ECO:0000256" key="5">
    <source>
        <dbReference type="ARBA" id="ARBA00023529"/>
    </source>
</evidence>
<dbReference type="InterPro" id="IPR000209">
    <property type="entry name" value="Peptidase_S8/S53_dom"/>
</dbReference>
<dbReference type="AlphaFoldDB" id="A0A7J6MND1"/>
<organism evidence="10 11">
    <name type="scientific">Perkinsus olseni</name>
    <name type="common">Perkinsus atlanticus</name>
    <dbReference type="NCBI Taxonomy" id="32597"/>
    <lineage>
        <taxon>Eukaryota</taxon>
        <taxon>Sar</taxon>
        <taxon>Alveolata</taxon>
        <taxon>Perkinsozoa</taxon>
        <taxon>Perkinsea</taxon>
        <taxon>Perkinsida</taxon>
        <taxon>Perkinsidae</taxon>
        <taxon>Perkinsus</taxon>
    </lineage>
</organism>
<keyword evidence="2 7" id="KW-0645">Protease</keyword>
<keyword evidence="4 7" id="KW-0720">Serine protease</keyword>
<feature type="domain" description="Peptidase S8/S53" evidence="9">
    <location>
        <begin position="149"/>
        <end position="385"/>
    </location>
</feature>
<dbReference type="GO" id="GO:0004252">
    <property type="term" value="F:serine-type endopeptidase activity"/>
    <property type="evidence" value="ECO:0007669"/>
    <property type="project" value="UniProtKB-UniRule"/>
</dbReference>
<sequence length="497" mass="54447">MRIPFAFPLASLVGATTPPGRTLLSIESGGKDINVRQLPKMLSDAGYIPDEEIASFLKTAEIKTLRFAHSQVVQTPDPGIDSDTLCSFVAMASSKLSLEFECDEDTDGEVTAQLDPDLHVNDPGAYMQKKLKWMKMGEVWKATAPYVKRNAKVAVLDMGINWTDPELAPLKGRLKKKSGGYLEGGWNFFTDSPNMTTTEGHGTCVSRILAAKSNNSIDMAGMAPNVTLVPLQIANSSTNLPLSNFLEAMDLAMDVEVDVISMSFRYAFKNYRRSSQLLMHRALITAQRRGIILVSGAGNRGVESSNSYPCWVGGPRSLCVAYMVNNKDNHTLSNYSNYGKKVDVAAYGVNLFVGFGEQGSSNHFTGSSAATPLVSGLAAILRSMDVPPSWIKRLITYSVVPVHSDLGHKISKGAINPWKTVRHAIALLRSRRRSRGLRGTFSNVDDWKCEFSSPSRQAGPALSRAPIHEVNPLETEQRKPRERHNEHDFNDADGVAL</sequence>
<evidence type="ECO:0000256" key="3">
    <source>
        <dbReference type="ARBA" id="ARBA00022801"/>
    </source>
</evidence>
<dbReference type="InterPro" id="IPR015500">
    <property type="entry name" value="Peptidase_S8_subtilisin-rel"/>
</dbReference>
<feature type="region of interest" description="Disordered" evidence="8">
    <location>
        <begin position="454"/>
        <end position="497"/>
    </location>
</feature>
<evidence type="ECO:0000256" key="4">
    <source>
        <dbReference type="ARBA" id="ARBA00022825"/>
    </source>
</evidence>
<feature type="active site" description="Charge relay system" evidence="7">
    <location>
        <position position="157"/>
    </location>
</feature>
<dbReference type="SUPFAM" id="SSF52743">
    <property type="entry name" value="Subtilisin-like"/>
    <property type="match status" value="1"/>
</dbReference>
<evidence type="ECO:0000256" key="7">
    <source>
        <dbReference type="PROSITE-ProRule" id="PRU01240"/>
    </source>
</evidence>
<dbReference type="Pfam" id="PF00082">
    <property type="entry name" value="Peptidase_S8"/>
    <property type="match status" value="1"/>
</dbReference>
<evidence type="ECO:0000313" key="10">
    <source>
        <dbReference type="EMBL" id="KAF4673098.1"/>
    </source>
</evidence>
<proteinExistence type="inferred from homology"/>
<dbReference type="PRINTS" id="PR00723">
    <property type="entry name" value="SUBTILISIN"/>
</dbReference>
<feature type="active site" description="Charge relay system" evidence="7">
    <location>
        <position position="368"/>
    </location>
</feature>
<gene>
    <name evidence="10" type="ORF">FOL46_007804</name>
</gene>
<dbReference type="Proteomes" id="UP000572268">
    <property type="component" value="Unassembled WGS sequence"/>
</dbReference>
<feature type="active site" description="Charge relay system" evidence="7">
    <location>
        <position position="201"/>
    </location>
</feature>
<evidence type="ECO:0000256" key="6">
    <source>
        <dbReference type="ARBA" id="ARBA00023619"/>
    </source>
</evidence>
<keyword evidence="3 7" id="KW-0378">Hydrolase</keyword>
<dbReference type="PANTHER" id="PTHR43806">
    <property type="entry name" value="PEPTIDASE S8"/>
    <property type="match status" value="1"/>
</dbReference>
<evidence type="ECO:0000256" key="1">
    <source>
        <dbReference type="ARBA" id="ARBA00011073"/>
    </source>
</evidence>
<evidence type="ECO:0000259" key="9">
    <source>
        <dbReference type="Pfam" id="PF00082"/>
    </source>
</evidence>
<comment type="similarity">
    <text evidence="1 7">Belongs to the peptidase S8 family.</text>
</comment>
<name>A0A7J6MND1_PEROL</name>
<dbReference type="EMBL" id="JABANN010000058">
    <property type="protein sequence ID" value="KAF4673098.1"/>
    <property type="molecule type" value="Genomic_DNA"/>
</dbReference>
<dbReference type="InterPro" id="IPR050131">
    <property type="entry name" value="Peptidase_S8_subtilisin-like"/>
</dbReference>
<reference evidence="10 11" key="1">
    <citation type="submission" date="2020-04" db="EMBL/GenBank/DDBJ databases">
        <title>Perkinsus olseni comparative genomics.</title>
        <authorList>
            <person name="Bogema D.R."/>
        </authorList>
    </citation>
    <scope>NUCLEOTIDE SEQUENCE [LARGE SCALE GENOMIC DNA]</scope>
    <source>
        <strain evidence="10">ATCC PRA-31</strain>
    </source>
</reference>
<accession>A0A7J6MND1</accession>
<dbReference type="GO" id="GO:0006508">
    <property type="term" value="P:proteolysis"/>
    <property type="evidence" value="ECO:0007669"/>
    <property type="project" value="UniProtKB-KW"/>
</dbReference>
<evidence type="ECO:0000256" key="2">
    <source>
        <dbReference type="ARBA" id="ARBA00022670"/>
    </source>
</evidence>
<comment type="catalytic activity">
    <reaction evidence="5">
        <text>Hydrolysis of proteins with broad specificity for peptide bonds, and a preference for a large uncharged residue in P1. Hydrolyzes peptide amides.</text>
        <dbReference type="EC" id="3.4.21.62"/>
    </reaction>
</comment>
<protein>
    <recommendedName>
        <fullName evidence="6">subtilisin</fullName>
        <ecNumber evidence="6">3.4.21.62</ecNumber>
    </recommendedName>
</protein>
<dbReference type="EC" id="3.4.21.62" evidence="6"/>
<evidence type="ECO:0000313" key="11">
    <source>
        <dbReference type="Proteomes" id="UP000572268"/>
    </source>
</evidence>
<dbReference type="Gene3D" id="3.40.50.200">
    <property type="entry name" value="Peptidase S8/S53 domain"/>
    <property type="match status" value="1"/>
</dbReference>
<evidence type="ECO:0000256" key="8">
    <source>
        <dbReference type="SAM" id="MobiDB-lite"/>
    </source>
</evidence>
<comment type="caution">
    <text evidence="10">The sequence shown here is derived from an EMBL/GenBank/DDBJ whole genome shotgun (WGS) entry which is preliminary data.</text>
</comment>
<feature type="compositionally biased region" description="Basic and acidic residues" evidence="8">
    <location>
        <begin position="475"/>
        <end position="490"/>
    </location>
</feature>
<dbReference type="PROSITE" id="PS51892">
    <property type="entry name" value="SUBTILASE"/>
    <property type="match status" value="1"/>
</dbReference>